<proteinExistence type="predicted"/>
<name>A0A922I5X8_DERFA</name>
<comment type="caution">
    <text evidence="10">The sequence shown here is derived from an EMBL/GenBank/DDBJ whole genome shotgun (WGS) entry which is preliminary data.</text>
</comment>
<dbReference type="InterPro" id="IPR016187">
    <property type="entry name" value="CTDL_fold"/>
</dbReference>
<dbReference type="Gene3D" id="3.10.100.10">
    <property type="entry name" value="Mannose-Binding Protein A, subunit A"/>
    <property type="match status" value="2"/>
</dbReference>
<keyword evidence="4" id="KW-0430">Lectin</keyword>
<dbReference type="Proteomes" id="UP000790347">
    <property type="component" value="Unassembled WGS sequence"/>
</dbReference>
<feature type="chain" id="PRO_5037034992" evidence="8">
    <location>
        <begin position="24"/>
        <end position="540"/>
    </location>
</feature>
<dbReference type="SUPFAM" id="SSF56436">
    <property type="entry name" value="C-type lectin-like"/>
    <property type="match status" value="2"/>
</dbReference>
<evidence type="ECO:0000256" key="8">
    <source>
        <dbReference type="SAM" id="SignalP"/>
    </source>
</evidence>
<evidence type="ECO:0000256" key="7">
    <source>
        <dbReference type="SAM" id="Coils"/>
    </source>
</evidence>
<dbReference type="InterPro" id="IPR051505">
    <property type="entry name" value="C-type_lectin_domain"/>
</dbReference>
<keyword evidence="7" id="KW-0175">Coiled coil</keyword>
<feature type="coiled-coil region" evidence="7">
    <location>
        <begin position="365"/>
        <end position="431"/>
    </location>
</feature>
<evidence type="ECO:0000256" key="6">
    <source>
        <dbReference type="ARBA" id="ARBA00023136"/>
    </source>
</evidence>
<accession>A0A922I5X8</accession>
<keyword evidence="3 8" id="KW-0732">Signal</keyword>
<dbReference type="Gene3D" id="1.20.5.170">
    <property type="match status" value="1"/>
</dbReference>
<sequence>MMMNFSKQIIVCLIFVFIQTISGCSDNNDEWCCHNNKCYKLIHNHQGAYSDSDRYCGQARGRAVTIYSADEQKFIENYLRKIGYGKNVWIGGHRQNTKFAWRNDGTLIEGNVYANWASDHPTMNFAKACMQMNGMNASEPGKWIENFCFASNGILCERFVKDNDNDNNNDNDDDDDCDDCDNNDNNNHDNNNNNEWSCRNNKCYKLIRNQNGEFSDSDRYCGQARGRAVTIYSADEQKFLENYLRNIGYGKSVWVGGHRQNTKFSWRNDGILIEGDVYANWASNHPTMNFAKACMQMNGMDESEPGKWIENYCFASNGILCERFVKDHDNDNDNDDDDDDDDDDCDDCDNNDNNNNNNNNNNQCCQQIERNMERMRRDMEKRFDNMERKMDKMNNRIDKIDDRINQVRDDMKQFSDKIKQFEHSMKSLNVQEIERNFTGIASVLQYYSEQLHSIRHELDNHPSTDVDLNIVKRELIEYFQEKLEQKNLDEVVNDIKLSYVNFRRALMVKKRWPMGNTWLCLKSLFVPLNDEEKSLKIWPK</sequence>
<dbReference type="PANTHER" id="PTHR14789:SF8">
    <property type="entry name" value="C-TYPE LECTIN DOMAIN FAMILY 14 MEMBER A PRECURSOR-RELATED"/>
    <property type="match status" value="1"/>
</dbReference>
<feature type="domain" description="C-type lectin" evidence="9">
    <location>
        <begin position="199"/>
        <end position="322"/>
    </location>
</feature>
<dbReference type="InterPro" id="IPR016186">
    <property type="entry name" value="C-type_lectin-like/link_sf"/>
</dbReference>
<dbReference type="GO" id="GO:0030246">
    <property type="term" value="F:carbohydrate binding"/>
    <property type="evidence" value="ECO:0007669"/>
    <property type="project" value="UniProtKB-KW"/>
</dbReference>
<reference evidence="10" key="2">
    <citation type="journal article" date="2022" name="Res Sq">
        <title>Comparative Genomics Reveals Insights into the Divergent Evolution of Astigmatic Mites and Household Pest Adaptations.</title>
        <authorList>
            <person name="Xiong Q."/>
            <person name="Wan A.T.-Y."/>
            <person name="Liu X.-Y."/>
            <person name="Fung C.S.-H."/>
            <person name="Xiao X."/>
            <person name="Malainual N."/>
            <person name="Hou J."/>
            <person name="Wang L."/>
            <person name="Wang M."/>
            <person name="Yang K."/>
            <person name="Cui Y."/>
            <person name="Leung E."/>
            <person name="Nong W."/>
            <person name="Shin S.-K."/>
            <person name="Au S."/>
            <person name="Jeong K.Y."/>
            <person name="Chew F.T."/>
            <person name="Hui J."/>
            <person name="Leung T.F."/>
            <person name="Tungtrongchitr A."/>
            <person name="Zhong N."/>
            <person name="Liu Z."/>
            <person name="Tsui S."/>
        </authorList>
    </citation>
    <scope>NUCLEOTIDE SEQUENCE</scope>
    <source>
        <strain evidence="10">Derf</strain>
        <tissue evidence="10">Whole organism</tissue>
    </source>
</reference>
<evidence type="ECO:0000256" key="5">
    <source>
        <dbReference type="ARBA" id="ARBA00022989"/>
    </source>
</evidence>
<evidence type="ECO:0000256" key="2">
    <source>
        <dbReference type="ARBA" id="ARBA00022692"/>
    </source>
</evidence>
<dbReference type="PROSITE" id="PS50041">
    <property type="entry name" value="C_TYPE_LECTIN_2"/>
    <property type="match status" value="2"/>
</dbReference>
<protein>
    <submittedName>
        <fullName evidence="10">Chromatin-modulating protein mrc1</fullName>
    </submittedName>
</protein>
<feature type="signal peptide" evidence="8">
    <location>
        <begin position="1"/>
        <end position="23"/>
    </location>
</feature>
<evidence type="ECO:0000259" key="9">
    <source>
        <dbReference type="PROSITE" id="PS50041"/>
    </source>
</evidence>
<keyword evidence="2" id="KW-0812">Transmembrane</keyword>
<dbReference type="PROSITE" id="PS51257">
    <property type="entry name" value="PROKAR_LIPOPROTEIN"/>
    <property type="match status" value="1"/>
</dbReference>
<dbReference type="CDD" id="cd00037">
    <property type="entry name" value="CLECT"/>
    <property type="match status" value="2"/>
</dbReference>
<gene>
    <name evidence="10" type="primary">MRC1</name>
    <name evidence="10" type="ORF">DERF_004915</name>
</gene>
<dbReference type="GO" id="GO:0016020">
    <property type="term" value="C:membrane"/>
    <property type="evidence" value="ECO:0007669"/>
    <property type="project" value="UniProtKB-SubCell"/>
</dbReference>
<evidence type="ECO:0000256" key="1">
    <source>
        <dbReference type="ARBA" id="ARBA00004479"/>
    </source>
</evidence>
<dbReference type="PANTHER" id="PTHR14789">
    <property type="entry name" value="CHONDROLECTIN VARIANT CHODLFDELTAE"/>
    <property type="match status" value="1"/>
</dbReference>
<dbReference type="EMBL" id="ASGP02000002">
    <property type="protein sequence ID" value="KAH9521241.1"/>
    <property type="molecule type" value="Genomic_DNA"/>
</dbReference>
<reference evidence="10" key="1">
    <citation type="submission" date="2013-05" db="EMBL/GenBank/DDBJ databases">
        <authorList>
            <person name="Yim A.K.Y."/>
            <person name="Chan T.F."/>
            <person name="Ji K.M."/>
            <person name="Liu X.Y."/>
            <person name="Zhou J.W."/>
            <person name="Li R.Q."/>
            <person name="Yang K.Y."/>
            <person name="Li J."/>
            <person name="Li M."/>
            <person name="Law P.T.W."/>
            <person name="Wu Y.L."/>
            <person name="Cai Z.L."/>
            <person name="Qin H."/>
            <person name="Bao Y."/>
            <person name="Leung R.K.K."/>
            <person name="Ng P.K.S."/>
            <person name="Zou J."/>
            <person name="Zhong X.J."/>
            <person name="Ran P.X."/>
            <person name="Zhong N.S."/>
            <person name="Liu Z.G."/>
            <person name="Tsui S.K.W."/>
        </authorList>
    </citation>
    <scope>NUCLEOTIDE SEQUENCE</scope>
    <source>
        <strain evidence="10">Derf</strain>
        <tissue evidence="10">Whole organism</tissue>
    </source>
</reference>
<dbReference type="SUPFAM" id="SSF57997">
    <property type="entry name" value="Tropomyosin"/>
    <property type="match status" value="1"/>
</dbReference>
<evidence type="ECO:0000256" key="3">
    <source>
        <dbReference type="ARBA" id="ARBA00022729"/>
    </source>
</evidence>
<keyword evidence="11" id="KW-1185">Reference proteome</keyword>
<dbReference type="SMART" id="SM00034">
    <property type="entry name" value="CLECT"/>
    <property type="match status" value="2"/>
</dbReference>
<keyword evidence="5" id="KW-1133">Transmembrane helix</keyword>
<dbReference type="AlphaFoldDB" id="A0A922I5X8"/>
<comment type="subcellular location">
    <subcellularLocation>
        <location evidence="1">Membrane</location>
        <topology evidence="1">Single-pass type I membrane protein</topology>
    </subcellularLocation>
</comment>
<dbReference type="Pfam" id="PF00059">
    <property type="entry name" value="Lectin_C"/>
    <property type="match status" value="2"/>
</dbReference>
<evidence type="ECO:0000313" key="11">
    <source>
        <dbReference type="Proteomes" id="UP000790347"/>
    </source>
</evidence>
<evidence type="ECO:0000313" key="10">
    <source>
        <dbReference type="EMBL" id="KAH9521241.1"/>
    </source>
</evidence>
<keyword evidence="6" id="KW-0472">Membrane</keyword>
<evidence type="ECO:0000256" key="4">
    <source>
        <dbReference type="ARBA" id="ARBA00022734"/>
    </source>
</evidence>
<feature type="domain" description="C-type lectin" evidence="9">
    <location>
        <begin position="34"/>
        <end position="157"/>
    </location>
</feature>
<organism evidence="10 11">
    <name type="scientific">Dermatophagoides farinae</name>
    <name type="common">American house dust mite</name>
    <dbReference type="NCBI Taxonomy" id="6954"/>
    <lineage>
        <taxon>Eukaryota</taxon>
        <taxon>Metazoa</taxon>
        <taxon>Ecdysozoa</taxon>
        <taxon>Arthropoda</taxon>
        <taxon>Chelicerata</taxon>
        <taxon>Arachnida</taxon>
        <taxon>Acari</taxon>
        <taxon>Acariformes</taxon>
        <taxon>Sarcoptiformes</taxon>
        <taxon>Astigmata</taxon>
        <taxon>Psoroptidia</taxon>
        <taxon>Analgoidea</taxon>
        <taxon>Pyroglyphidae</taxon>
        <taxon>Dermatophagoidinae</taxon>
        <taxon>Dermatophagoides</taxon>
    </lineage>
</organism>
<dbReference type="InterPro" id="IPR001304">
    <property type="entry name" value="C-type_lectin-like"/>
</dbReference>